<reference evidence="1" key="1">
    <citation type="journal article" date="2015" name="Nature">
        <title>Complex archaea that bridge the gap between prokaryotes and eukaryotes.</title>
        <authorList>
            <person name="Spang A."/>
            <person name="Saw J.H."/>
            <person name="Jorgensen S.L."/>
            <person name="Zaremba-Niedzwiedzka K."/>
            <person name="Martijn J."/>
            <person name="Lind A.E."/>
            <person name="van Eijk R."/>
            <person name="Schleper C."/>
            <person name="Guy L."/>
            <person name="Ettema T.J."/>
        </authorList>
    </citation>
    <scope>NUCLEOTIDE SEQUENCE</scope>
</reference>
<accession>A0A0F9IEK6</accession>
<gene>
    <name evidence="1" type="ORF">LCGC14_1590000</name>
</gene>
<proteinExistence type="predicted"/>
<evidence type="ECO:0000313" key="1">
    <source>
        <dbReference type="EMBL" id="KKM25937.1"/>
    </source>
</evidence>
<organism evidence="1">
    <name type="scientific">marine sediment metagenome</name>
    <dbReference type="NCBI Taxonomy" id="412755"/>
    <lineage>
        <taxon>unclassified sequences</taxon>
        <taxon>metagenomes</taxon>
        <taxon>ecological metagenomes</taxon>
    </lineage>
</organism>
<comment type="caution">
    <text evidence="1">The sequence shown here is derived from an EMBL/GenBank/DDBJ whole genome shotgun (WGS) entry which is preliminary data.</text>
</comment>
<dbReference type="AlphaFoldDB" id="A0A0F9IEK6"/>
<dbReference type="EMBL" id="LAZR01012609">
    <property type="protein sequence ID" value="KKM25937.1"/>
    <property type="molecule type" value="Genomic_DNA"/>
</dbReference>
<protein>
    <submittedName>
        <fullName evidence="1">Uncharacterized protein</fullName>
    </submittedName>
</protein>
<sequence length="69" mass="7761">MKERLICRAPDRDVPKLKCNYPLPCPHHTAIIDISEDIAELRIPITAKAALKGRHHLEDIAAILLINQS</sequence>
<name>A0A0F9IEK6_9ZZZZ</name>